<name>A0AAN6ZVH4_9PEZI</name>
<reference evidence="2" key="1">
    <citation type="journal article" date="2023" name="Mol. Phylogenet. Evol.">
        <title>Genome-scale phylogeny and comparative genomics of the fungal order Sordariales.</title>
        <authorList>
            <person name="Hensen N."/>
            <person name="Bonometti L."/>
            <person name="Westerberg I."/>
            <person name="Brannstrom I.O."/>
            <person name="Guillou S."/>
            <person name="Cros-Aarteil S."/>
            <person name="Calhoun S."/>
            <person name="Haridas S."/>
            <person name="Kuo A."/>
            <person name="Mondo S."/>
            <person name="Pangilinan J."/>
            <person name="Riley R."/>
            <person name="LaButti K."/>
            <person name="Andreopoulos B."/>
            <person name="Lipzen A."/>
            <person name="Chen C."/>
            <person name="Yan M."/>
            <person name="Daum C."/>
            <person name="Ng V."/>
            <person name="Clum A."/>
            <person name="Steindorff A."/>
            <person name="Ohm R.A."/>
            <person name="Martin F."/>
            <person name="Silar P."/>
            <person name="Natvig D.O."/>
            <person name="Lalanne C."/>
            <person name="Gautier V."/>
            <person name="Ament-Velasquez S.L."/>
            <person name="Kruys A."/>
            <person name="Hutchinson M.I."/>
            <person name="Powell A.J."/>
            <person name="Barry K."/>
            <person name="Miller A.N."/>
            <person name="Grigoriev I.V."/>
            <person name="Debuchy R."/>
            <person name="Gladieux P."/>
            <person name="Hiltunen Thoren M."/>
            <person name="Johannesson H."/>
        </authorList>
    </citation>
    <scope>NUCLEOTIDE SEQUENCE</scope>
    <source>
        <strain evidence="2">CBS 538.74</strain>
    </source>
</reference>
<feature type="compositionally biased region" description="Polar residues" evidence="1">
    <location>
        <begin position="76"/>
        <end position="90"/>
    </location>
</feature>
<dbReference type="AlphaFoldDB" id="A0AAN6ZVH4"/>
<evidence type="ECO:0000313" key="3">
    <source>
        <dbReference type="Proteomes" id="UP001302745"/>
    </source>
</evidence>
<gene>
    <name evidence="2" type="ORF">C8A00DRAFT_34868</name>
</gene>
<proteinExistence type="predicted"/>
<keyword evidence="3" id="KW-1185">Reference proteome</keyword>
<evidence type="ECO:0000256" key="1">
    <source>
        <dbReference type="SAM" id="MobiDB-lite"/>
    </source>
</evidence>
<accession>A0AAN6ZVH4</accession>
<dbReference type="Proteomes" id="UP001302745">
    <property type="component" value="Unassembled WGS sequence"/>
</dbReference>
<sequence>MAAQPRTQPLPATLPPDIVTDILTAHITCPPVCALALLCPEWNLCSRRNPALEAILRTTRVDTYTLPPLHHPATHNYESSQVSGGPGTISTTFDHAAQDHLCLPLLRDPRETMMMEEEGGRRLLPRYYRRELVRRWAGRSVVMASQRLNLSLGPLCGSWLSSPEAVEGLLVLRERKTVRLLPFGDDFVVSSREEGERVHGVEGWEKDRLPAVFSGEDHQGDGDGDGGGPRYLFQRLRHLVVNCVPAFAGLEAFDLGTVPSTWDLQASRNLVCLAERLEYERLANLLLRWDALERLESLCLDLRGHTLPKNRYLYVEDVVGLAQSLAGKGLGLLVVAGLRSCGWYPGPYALTMDEVEGGVWDASLEAWVSERGQKEVNWWKMFKPAVRPGGRLVFVDRDDGGELELLRPDSL</sequence>
<evidence type="ECO:0000313" key="2">
    <source>
        <dbReference type="EMBL" id="KAK4152452.1"/>
    </source>
</evidence>
<protein>
    <submittedName>
        <fullName evidence="2">Uncharacterized protein</fullName>
    </submittedName>
</protein>
<dbReference type="EMBL" id="MU856974">
    <property type="protein sequence ID" value="KAK4152452.1"/>
    <property type="molecule type" value="Genomic_DNA"/>
</dbReference>
<comment type="caution">
    <text evidence="2">The sequence shown here is derived from an EMBL/GenBank/DDBJ whole genome shotgun (WGS) entry which is preliminary data.</text>
</comment>
<reference evidence="2" key="2">
    <citation type="submission" date="2023-05" db="EMBL/GenBank/DDBJ databases">
        <authorList>
            <consortium name="Lawrence Berkeley National Laboratory"/>
            <person name="Steindorff A."/>
            <person name="Hensen N."/>
            <person name="Bonometti L."/>
            <person name="Westerberg I."/>
            <person name="Brannstrom I.O."/>
            <person name="Guillou S."/>
            <person name="Cros-Aarteil S."/>
            <person name="Calhoun S."/>
            <person name="Haridas S."/>
            <person name="Kuo A."/>
            <person name="Mondo S."/>
            <person name="Pangilinan J."/>
            <person name="Riley R."/>
            <person name="Labutti K."/>
            <person name="Andreopoulos B."/>
            <person name="Lipzen A."/>
            <person name="Chen C."/>
            <person name="Yanf M."/>
            <person name="Daum C."/>
            <person name="Ng V."/>
            <person name="Clum A."/>
            <person name="Ohm R."/>
            <person name="Martin F."/>
            <person name="Silar P."/>
            <person name="Natvig D."/>
            <person name="Lalanne C."/>
            <person name="Gautier V."/>
            <person name="Ament-Velasquez S.L."/>
            <person name="Kruys A."/>
            <person name="Hutchinson M.I."/>
            <person name="Powell A.J."/>
            <person name="Barry K."/>
            <person name="Miller A.N."/>
            <person name="Grigoriev I.V."/>
            <person name="Debuchy R."/>
            <person name="Gladieux P."/>
            <person name="Thoren M.H."/>
            <person name="Johannesson H."/>
        </authorList>
    </citation>
    <scope>NUCLEOTIDE SEQUENCE</scope>
    <source>
        <strain evidence="2">CBS 538.74</strain>
    </source>
</reference>
<feature type="region of interest" description="Disordered" evidence="1">
    <location>
        <begin position="70"/>
        <end position="90"/>
    </location>
</feature>
<organism evidence="2 3">
    <name type="scientific">Chaetomidium leptoderma</name>
    <dbReference type="NCBI Taxonomy" id="669021"/>
    <lineage>
        <taxon>Eukaryota</taxon>
        <taxon>Fungi</taxon>
        <taxon>Dikarya</taxon>
        <taxon>Ascomycota</taxon>
        <taxon>Pezizomycotina</taxon>
        <taxon>Sordariomycetes</taxon>
        <taxon>Sordariomycetidae</taxon>
        <taxon>Sordariales</taxon>
        <taxon>Chaetomiaceae</taxon>
        <taxon>Chaetomidium</taxon>
    </lineage>
</organism>